<keyword evidence="4" id="KW-1185">Reference proteome</keyword>
<evidence type="ECO:0000256" key="1">
    <source>
        <dbReference type="SAM" id="MobiDB-lite"/>
    </source>
</evidence>
<feature type="domain" description="Flagellar protein FlgJ N-terminal" evidence="2">
    <location>
        <begin position="52"/>
        <end position="95"/>
    </location>
</feature>
<sequence>MTSPLSAASDAANTAISGTNGTARATATNKSDARQAAEQFEAIFLRKMLAEARKTHFDNGLFTDSGAQTFRDMQDAHFAEVASQSDAFGLARIIEARLARQTGTASADPAATSGATSTGQGG</sequence>
<organism evidence="3 4">
    <name type="scientific">Novosphingobium ovatum</name>
    <dbReference type="NCBI Taxonomy" id="1908523"/>
    <lineage>
        <taxon>Bacteria</taxon>
        <taxon>Pseudomonadati</taxon>
        <taxon>Pseudomonadota</taxon>
        <taxon>Alphaproteobacteria</taxon>
        <taxon>Sphingomonadales</taxon>
        <taxon>Sphingomonadaceae</taxon>
        <taxon>Novosphingobium</taxon>
    </lineage>
</organism>
<feature type="region of interest" description="Disordered" evidence="1">
    <location>
        <begin position="1"/>
        <end position="33"/>
    </location>
</feature>
<dbReference type="InterPro" id="IPR019301">
    <property type="entry name" value="Flagellar_prot_FlgJ_N"/>
</dbReference>
<comment type="caution">
    <text evidence="3">The sequence shown here is derived from an EMBL/GenBank/DDBJ whole genome shotgun (WGS) entry which is preliminary data.</text>
</comment>
<evidence type="ECO:0000259" key="2">
    <source>
        <dbReference type="Pfam" id="PF10135"/>
    </source>
</evidence>
<reference evidence="4" key="1">
    <citation type="submission" date="2020-01" db="EMBL/GenBank/DDBJ databases">
        <title>Sphingomonas sp. strain CSW-10.</title>
        <authorList>
            <person name="Chen W.-M."/>
        </authorList>
    </citation>
    <scope>NUCLEOTIDE SEQUENCE [LARGE SCALE GENOMIC DNA]</scope>
    <source>
        <strain evidence="4">FSY-8</strain>
    </source>
</reference>
<feature type="compositionally biased region" description="Low complexity" evidence="1">
    <location>
        <begin position="102"/>
        <end position="122"/>
    </location>
</feature>
<accession>A0ABW9XG25</accession>
<name>A0ABW9XG25_9SPHN</name>
<keyword evidence="3" id="KW-0378">Hydrolase</keyword>
<proteinExistence type="predicted"/>
<feature type="region of interest" description="Disordered" evidence="1">
    <location>
        <begin position="101"/>
        <end position="122"/>
    </location>
</feature>
<evidence type="ECO:0000313" key="4">
    <source>
        <dbReference type="Proteomes" id="UP000753724"/>
    </source>
</evidence>
<dbReference type="GO" id="GO:0016787">
    <property type="term" value="F:hydrolase activity"/>
    <property type="evidence" value="ECO:0007669"/>
    <property type="project" value="UniProtKB-KW"/>
</dbReference>
<evidence type="ECO:0000313" key="3">
    <source>
        <dbReference type="EMBL" id="NBC37500.1"/>
    </source>
</evidence>
<dbReference type="Pfam" id="PF10135">
    <property type="entry name" value="Rod-binding"/>
    <property type="match status" value="1"/>
</dbReference>
<dbReference type="EMBL" id="JAAAPO010000005">
    <property type="protein sequence ID" value="NBC37500.1"/>
    <property type="molecule type" value="Genomic_DNA"/>
</dbReference>
<protein>
    <submittedName>
        <fullName evidence="3">Peptidoglycan hydrolase</fullName>
    </submittedName>
</protein>
<feature type="compositionally biased region" description="Polar residues" evidence="1">
    <location>
        <begin position="1"/>
        <end position="17"/>
    </location>
</feature>
<feature type="compositionally biased region" description="Low complexity" evidence="1">
    <location>
        <begin position="18"/>
        <end position="29"/>
    </location>
</feature>
<dbReference type="Proteomes" id="UP000753724">
    <property type="component" value="Unassembled WGS sequence"/>
</dbReference>
<dbReference type="RefSeq" id="WP_161719609.1">
    <property type="nucleotide sequence ID" value="NZ_JAAAPO010000005.1"/>
</dbReference>
<gene>
    <name evidence="3" type="ORF">GTZ99_13170</name>
</gene>